<evidence type="ECO:0000256" key="6">
    <source>
        <dbReference type="SAM" id="MobiDB-lite"/>
    </source>
</evidence>
<dbReference type="Pfam" id="PF00350">
    <property type="entry name" value="Dynamin_N"/>
    <property type="match status" value="1"/>
</dbReference>
<dbReference type="GO" id="GO:0003924">
    <property type="term" value="F:GTPase activity"/>
    <property type="evidence" value="ECO:0007669"/>
    <property type="project" value="InterPro"/>
</dbReference>
<dbReference type="GO" id="GO:0016020">
    <property type="term" value="C:membrane"/>
    <property type="evidence" value="ECO:0007669"/>
    <property type="project" value="UniProtKB-SubCell"/>
</dbReference>
<accession>A0AA37S915</accession>
<dbReference type="GO" id="GO:0005525">
    <property type="term" value="F:GTP binding"/>
    <property type="evidence" value="ECO:0007669"/>
    <property type="project" value="UniProtKB-KW"/>
</dbReference>
<dbReference type="Proteomes" id="UP001161389">
    <property type="component" value="Unassembled WGS sequence"/>
</dbReference>
<dbReference type="PANTHER" id="PTHR10465">
    <property type="entry name" value="TRANSMEMBRANE GTPASE FZO1"/>
    <property type="match status" value="1"/>
</dbReference>
<evidence type="ECO:0000259" key="7">
    <source>
        <dbReference type="Pfam" id="PF00350"/>
    </source>
</evidence>
<evidence type="ECO:0000313" key="8">
    <source>
        <dbReference type="EMBL" id="GLQ30364.1"/>
    </source>
</evidence>
<dbReference type="InterPro" id="IPR045063">
    <property type="entry name" value="Dynamin_N"/>
</dbReference>
<feature type="domain" description="Dynamin N-terminal" evidence="7">
    <location>
        <begin position="115"/>
        <end position="269"/>
    </location>
</feature>
<dbReference type="EMBL" id="BSNM01000003">
    <property type="protein sequence ID" value="GLQ30364.1"/>
    <property type="molecule type" value="Genomic_DNA"/>
</dbReference>
<keyword evidence="3" id="KW-0378">Hydrolase</keyword>
<organism evidence="8 9">
    <name type="scientific">Litoribrevibacter albus</name>
    <dbReference type="NCBI Taxonomy" id="1473156"/>
    <lineage>
        <taxon>Bacteria</taxon>
        <taxon>Pseudomonadati</taxon>
        <taxon>Pseudomonadota</taxon>
        <taxon>Gammaproteobacteria</taxon>
        <taxon>Oceanospirillales</taxon>
        <taxon>Oceanospirillaceae</taxon>
        <taxon>Litoribrevibacter</taxon>
    </lineage>
</organism>
<keyword evidence="2" id="KW-0547">Nucleotide-binding</keyword>
<evidence type="ECO:0000256" key="2">
    <source>
        <dbReference type="ARBA" id="ARBA00022741"/>
    </source>
</evidence>
<dbReference type="InterPro" id="IPR027417">
    <property type="entry name" value="P-loop_NTPase"/>
</dbReference>
<dbReference type="SUPFAM" id="SSF52540">
    <property type="entry name" value="P-loop containing nucleoside triphosphate hydrolases"/>
    <property type="match status" value="1"/>
</dbReference>
<evidence type="ECO:0000256" key="1">
    <source>
        <dbReference type="ARBA" id="ARBA00004370"/>
    </source>
</evidence>
<feature type="compositionally biased region" description="Basic and acidic residues" evidence="6">
    <location>
        <begin position="20"/>
        <end position="33"/>
    </location>
</feature>
<keyword evidence="9" id="KW-1185">Reference proteome</keyword>
<feature type="region of interest" description="Disordered" evidence="6">
    <location>
        <begin position="1"/>
        <end position="33"/>
    </location>
</feature>
<evidence type="ECO:0000256" key="3">
    <source>
        <dbReference type="ARBA" id="ARBA00022801"/>
    </source>
</evidence>
<protein>
    <submittedName>
        <fullName evidence="8">GTPase</fullName>
    </submittedName>
</protein>
<reference evidence="8" key="2">
    <citation type="submission" date="2023-01" db="EMBL/GenBank/DDBJ databases">
        <title>Draft genome sequence of Litoribrevibacter albus strain NBRC 110071.</title>
        <authorList>
            <person name="Sun Q."/>
            <person name="Mori K."/>
        </authorList>
    </citation>
    <scope>NUCLEOTIDE SEQUENCE</scope>
    <source>
        <strain evidence="8">NBRC 110071</strain>
    </source>
</reference>
<dbReference type="Gene3D" id="3.40.50.300">
    <property type="entry name" value="P-loop containing nucleotide triphosphate hydrolases"/>
    <property type="match status" value="1"/>
</dbReference>
<proteinExistence type="predicted"/>
<reference evidence="8" key="1">
    <citation type="journal article" date="2014" name="Int. J. Syst. Evol. Microbiol.">
        <title>Complete genome sequence of Corynebacterium casei LMG S-19264T (=DSM 44701T), isolated from a smear-ripened cheese.</title>
        <authorList>
            <consortium name="US DOE Joint Genome Institute (JGI-PGF)"/>
            <person name="Walter F."/>
            <person name="Albersmeier A."/>
            <person name="Kalinowski J."/>
            <person name="Ruckert C."/>
        </authorList>
    </citation>
    <scope>NUCLEOTIDE SEQUENCE</scope>
    <source>
        <strain evidence="8">NBRC 110071</strain>
    </source>
</reference>
<comment type="subcellular location">
    <subcellularLocation>
        <location evidence="1">Membrane</location>
    </subcellularLocation>
</comment>
<sequence length="550" mass="61344">MTNVCSDLMNAHQTASEPKSVPESKSHVPSDKNKYLADPELGLELCASLIEKGNQKNRAATLVSELDELVQEKFLEHTENSDNTYAAQTYADLNRLLLHVSEVVSFPFFEKACTVAVGGSFSAGKSRFLNSVLGCPSLLPTDTTPTTSIPTYISKSDHDAIYALNFYKKKTQIDEEALKAICHAFSKRFNVTFSHLLQLISVERESFTYPNLIFLDTPGYSKADSLAQDKHATDANIAKEHLACSDFLIWLIDIQNGTIPQQDIEFIYDLNMDTPILCVLSKADKKTEKEIQSVIETTKQSLEDNDIEYIDVVGYSSAEHKEYSESASVISSFMQDVSDKGHSTTLYWQAKKIFADYQSYFESDKQSLKLTQGMINELIFEEGVSEEKKQHLTDFKNKIKGQLDELTRAKMEANKVQEAFIERITELCELLGLDISSEPQKHSINSLKKKSHKSKSQQVHRFDALIDGDISTLSSMADVENIPGTIEKASAVGVKISLDNNDSISVLILKQKLNKVLSQSEIENSLCVGTAVSLQILDNKKCVVKVSVEQ</sequence>
<evidence type="ECO:0000256" key="5">
    <source>
        <dbReference type="ARBA" id="ARBA00023136"/>
    </source>
</evidence>
<dbReference type="PANTHER" id="PTHR10465:SF0">
    <property type="entry name" value="SARCALUMENIN"/>
    <property type="match status" value="1"/>
</dbReference>
<dbReference type="RefSeq" id="WP_284379141.1">
    <property type="nucleotide sequence ID" value="NZ_BSNM01000003.1"/>
</dbReference>
<comment type="caution">
    <text evidence="8">The sequence shown here is derived from an EMBL/GenBank/DDBJ whole genome shotgun (WGS) entry which is preliminary data.</text>
</comment>
<evidence type="ECO:0000313" key="9">
    <source>
        <dbReference type="Proteomes" id="UP001161389"/>
    </source>
</evidence>
<dbReference type="InterPro" id="IPR027094">
    <property type="entry name" value="Mitofusin_fam"/>
</dbReference>
<evidence type="ECO:0000256" key="4">
    <source>
        <dbReference type="ARBA" id="ARBA00023134"/>
    </source>
</evidence>
<keyword evidence="4" id="KW-0342">GTP-binding</keyword>
<feature type="compositionally biased region" description="Polar residues" evidence="6">
    <location>
        <begin position="1"/>
        <end position="17"/>
    </location>
</feature>
<gene>
    <name evidence="8" type="ORF">GCM10007876_08420</name>
</gene>
<keyword evidence="5" id="KW-0472">Membrane</keyword>
<name>A0AA37S915_9GAMM</name>
<dbReference type="AlphaFoldDB" id="A0AA37S915"/>